<reference evidence="4" key="1">
    <citation type="journal article" date="2013" name="Nature">
        <title>Pan genome of the phytoplankton Emiliania underpins its global distribution.</title>
        <authorList>
            <person name="Read B.A."/>
            <person name="Kegel J."/>
            <person name="Klute M.J."/>
            <person name="Kuo A."/>
            <person name="Lefebvre S.C."/>
            <person name="Maumus F."/>
            <person name="Mayer C."/>
            <person name="Miller J."/>
            <person name="Monier A."/>
            <person name="Salamov A."/>
            <person name="Young J."/>
            <person name="Aguilar M."/>
            <person name="Claverie J.M."/>
            <person name="Frickenhaus S."/>
            <person name="Gonzalez K."/>
            <person name="Herman E.K."/>
            <person name="Lin Y.C."/>
            <person name="Napier J."/>
            <person name="Ogata H."/>
            <person name="Sarno A.F."/>
            <person name="Shmutz J."/>
            <person name="Schroeder D."/>
            <person name="de Vargas C."/>
            <person name="Verret F."/>
            <person name="von Dassow P."/>
            <person name="Valentin K."/>
            <person name="Van de Peer Y."/>
            <person name="Wheeler G."/>
            <person name="Dacks J.B."/>
            <person name="Delwiche C.F."/>
            <person name="Dyhrman S.T."/>
            <person name="Glockner G."/>
            <person name="John U."/>
            <person name="Richards T."/>
            <person name="Worden A.Z."/>
            <person name="Zhang X."/>
            <person name="Grigoriev I.V."/>
            <person name="Allen A.E."/>
            <person name="Bidle K."/>
            <person name="Borodovsky M."/>
            <person name="Bowler C."/>
            <person name="Brownlee C."/>
            <person name="Cock J.M."/>
            <person name="Elias M."/>
            <person name="Gladyshev V.N."/>
            <person name="Groth M."/>
            <person name="Guda C."/>
            <person name="Hadaegh A."/>
            <person name="Iglesias-Rodriguez M.D."/>
            <person name="Jenkins J."/>
            <person name="Jones B.M."/>
            <person name="Lawson T."/>
            <person name="Leese F."/>
            <person name="Lindquist E."/>
            <person name="Lobanov A."/>
            <person name="Lomsadze A."/>
            <person name="Malik S.B."/>
            <person name="Marsh M.E."/>
            <person name="Mackinder L."/>
            <person name="Mock T."/>
            <person name="Mueller-Roeber B."/>
            <person name="Pagarete A."/>
            <person name="Parker M."/>
            <person name="Probert I."/>
            <person name="Quesneville H."/>
            <person name="Raines C."/>
            <person name="Rensing S.A."/>
            <person name="Riano-Pachon D.M."/>
            <person name="Richier S."/>
            <person name="Rokitta S."/>
            <person name="Shiraiwa Y."/>
            <person name="Soanes D.M."/>
            <person name="van der Giezen M."/>
            <person name="Wahlund T.M."/>
            <person name="Williams B."/>
            <person name="Wilson W."/>
            <person name="Wolfe G."/>
            <person name="Wurch L.L."/>
        </authorList>
    </citation>
    <scope>NUCLEOTIDE SEQUENCE</scope>
</reference>
<sequence>MVQKILIVNVPSLFSPVWSVIAAFLPAQHKERIVMLTASKTTAAEMSKYMPAEHLPPHVRGR</sequence>
<dbReference type="Proteomes" id="UP000013827">
    <property type="component" value="Unassembled WGS sequence"/>
</dbReference>
<dbReference type="EnsemblProtists" id="EOD30109">
    <property type="protein sequence ID" value="EOD30109"/>
    <property type="gene ID" value="EMIHUDRAFT_309748"/>
</dbReference>
<dbReference type="KEGG" id="ehx:EMIHUDRAFT_309748"/>
<protein>
    <recommendedName>
        <fullName evidence="2">CRAL-TRIO domain-containing protein</fullName>
    </recommendedName>
</protein>
<evidence type="ECO:0000313" key="3">
    <source>
        <dbReference type="EnsemblProtists" id="EOD30109"/>
    </source>
</evidence>
<evidence type="ECO:0000259" key="2">
    <source>
        <dbReference type="PROSITE" id="PS50191"/>
    </source>
</evidence>
<dbReference type="PaxDb" id="2903-EOD30109"/>
<dbReference type="PROSITE" id="PS50191">
    <property type="entry name" value="CRAL_TRIO"/>
    <property type="match status" value="1"/>
</dbReference>
<dbReference type="RefSeq" id="XP_005782538.1">
    <property type="nucleotide sequence ID" value="XM_005782481.1"/>
</dbReference>
<keyword evidence="1" id="KW-1133">Transmembrane helix</keyword>
<organism evidence="3 4">
    <name type="scientific">Emiliania huxleyi (strain CCMP1516)</name>
    <dbReference type="NCBI Taxonomy" id="280463"/>
    <lineage>
        <taxon>Eukaryota</taxon>
        <taxon>Haptista</taxon>
        <taxon>Haptophyta</taxon>
        <taxon>Prymnesiophyceae</taxon>
        <taxon>Isochrysidales</taxon>
        <taxon>Noelaerhabdaceae</taxon>
        <taxon>Emiliania</taxon>
    </lineage>
</organism>
<dbReference type="GeneID" id="17275383"/>
<dbReference type="Gene3D" id="3.40.525.10">
    <property type="entry name" value="CRAL-TRIO lipid binding domain"/>
    <property type="match status" value="1"/>
</dbReference>
<keyword evidence="1" id="KW-0812">Transmembrane</keyword>
<dbReference type="HOGENOM" id="CLU_2908798_0_0_1"/>
<dbReference type="Pfam" id="PF00650">
    <property type="entry name" value="CRAL_TRIO"/>
    <property type="match status" value="1"/>
</dbReference>
<name>A0A0D3K2X4_EMIH1</name>
<feature type="domain" description="CRAL-TRIO" evidence="2">
    <location>
        <begin position="1"/>
        <end position="62"/>
    </location>
</feature>
<accession>A0A0D3K2X4</accession>
<dbReference type="AlphaFoldDB" id="A0A0D3K2X4"/>
<dbReference type="InterPro" id="IPR001251">
    <property type="entry name" value="CRAL-TRIO_dom"/>
</dbReference>
<dbReference type="CDD" id="cd00170">
    <property type="entry name" value="SEC14"/>
    <property type="match status" value="1"/>
</dbReference>
<dbReference type="SUPFAM" id="SSF52087">
    <property type="entry name" value="CRAL/TRIO domain"/>
    <property type="match status" value="1"/>
</dbReference>
<keyword evidence="4" id="KW-1185">Reference proteome</keyword>
<evidence type="ECO:0000313" key="4">
    <source>
        <dbReference type="Proteomes" id="UP000013827"/>
    </source>
</evidence>
<dbReference type="InterPro" id="IPR036865">
    <property type="entry name" value="CRAL-TRIO_dom_sf"/>
</dbReference>
<keyword evidence="1" id="KW-0472">Membrane</keyword>
<reference evidence="3" key="2">
    <citation type="submission" date="2024-10" db="UniProtKB">
        <authorList>
            <consortium name="EnsemblProtists"/>
        </authorList>
    </citation>
    <scope>IDENTIFICATION</scope>
</reference>
<proteinExistence type="predicted"/>
<evidence type="ECO:0000256" key="1">
    <source>
        <dbReference type="SAM" id="Phobius"/>
    </source>
</evidence>
<feature type="transmembrane region" description="Helical" evidence="1">
    <location>
        <begin position="6"/>
        <end position="25"/>
    </location>
</feature>